<feature type="region of interest" description="Disordered" evidence="1">
    <location>
        <begin position="42"/>
        <end position="74"/>
    </location>
</feature>
<feature type="region of interest" description="Disordered" evidence="1">
    <location>
        <begin position="1"/>
        <end position="22"/>
    </location>
</feature>
<dbReference type="VEuPathDB" id="PiroplasmaDB:TpMuguga_03g00378"/>
<dbReference type="KEGG" id="tpv:TP03_0378"/>
<dbReference type="eggNOG" id="ENOG502QXU0">
    <property type="taxonomic scope" value="Eukaryota"/>
</dbReference>
<keyword evidence="2" id="KW-0812">Transmembrane</keyword>
<dbReference type="EMBL" id="AAGK01000005">
    <property type="protein sequence ID" value="EAN31115.1"/>
    <property type="molecule type" value="Genomic_DNA"/>
</dbReference>
<sequence length="121" mass="13686">MGGMNFDNAYNSSRDPIPGFNMSRVQGVENFKRNEHFLYLKQQESDPGHTSNDPKSTNKNPNLNYKPPNFTSGTDKFSKVRQYIQENKDLKSIARGKKATKLAFLGVSVVFCIACSIGLYW</sequence>
<evidence type="ECO:0000256" key="2">
    <source>
        <dbReference type="SAM" id="Phobius"/>
    </source>
</evidence>
<accession>Q4MZA1</accession>
<evidence type="ECO:0000256" key="1">
    <source>
        <dbReference type="SAM" id="MobiDB-lite"/>
    </source>
</evidence>
<keyword evidence="2" id="KW-1133">Transmembrane helix</keyword>
<proteinExistence type="predicted"/>
<feature type="compositionally biased region" description="Polar residues" evidence="1">
    <location>
        <begin position="48"/>
        <end position="57"/>
    </location>
</feature>
<dbReference type="Proteomes" id="UP000001949">
    <property type="component" value="Unassembled WGS sequence"/>
</dbReference>
<evidence type="ECO:0000313" key="4">
    <source>
        <dbReference type="Proteomes" id="UP000001949"/>
    </source>
</evidence>
<evidence type="ECO:0000313" key="3">
    <source>
        <dbReference type="EMBL" id="EAN31115.1"/>
    </source>
</evidence>
<feature type="transmembrane region" description="Helical" evidence="2">
    <location>
        <begin position="102"/>
        <end position="120"/>
    </location>
</feature>
<feature type="compositionally biased region" description="Low complexity" evidence="1">
    <location>
        <begin position="58"/>
        <end position="69"/>
    </location>
</feature>
<dbReference type="InParanoid" id="Q4MZA1"/>
<name>Q4MZA1_THEPA</name>
<keyword evidence="4" id="KW-1185">Reference proteome</keyword>
<keyword evidence="2" id="KW-0472">Membrane</keyword>
<dbReference type="OMA" id="MNFDNAY"/>
<reference evidence="3 4" key="1">
    <citation type="journal article" date="2005" name="Science">
        <title>Genome sequence of Theileria parva, a bovine pathogen that transforms lymphocytes.</title>
        <authorList>
            <person name="Gardner M.J."/>
            <person name="Bishop R."/>
            <person name="Shah T."/>
            <person name="de Villiers E.P."/>
            <person name="Carlton J.M."/>
            <person name="Hall N."/>
            <person name="Ren Q."/>
            <person name="Paulsen I.T."/>
            <person name="Pain A."/>
            <person name="Berriman M."/>
            <person name="Wilson R.J.M."/>
            <person name="Sato S."/>
            <person name="Ralph S.A."/>
            <person name="Mann D.J."/>
            <person name="Xiong Z."/>
            <person name="Shallom S.J."/>
            <person name="Weidman J."/>
            <person name="Jiang L."/>
            <person name="Lynn J."/>
            <person name="Weaver B."/>
            <person name="Shoaibi A."/>
            <person name="Domingo A.R."/>
            <person name="Wasawo D."/>
            <person name="Crabtree J."/>
            <person name="Wortman J.R."/>
            <person name="Haas B."/>
            <person name="Angiuoli S.V."/>
            <person name="Creasy T.H."/>
            <person name="Lu C."/>
            <person name="Suh B."/>
            <person name="Silva J.C."/>
            <person name="Utterback T.R."/>
            <person name="Feldblyum T.V."/>
            <person name="Pertea M."/>
            <person name="Allen J."/>
            <person name="Nierman W.C."/>
            <person name="Taracha E.L.N."/>
            <person name="Salzberg S.L."/>
            <person name="White O.R."/>
            <person name="Fitzhugh H.A."/>
            <person name="Morzaria S."/>
            <person name="Venter J.C."/>
            <person name="Fraser C.M."/>
            <person name="Nene V."/>
        </authorList>
    </citation>
    <scope>NUCLEOTIDE SEQUENCE [LARGE SCALE GENOMIC DNA]</scope>
    <source>
        <strain evidence="3 4">Muguga</strain>
    </source>
</reference>
<dbReference type="GeneID" id="3500427"/>
<organism evidence="3 4">
    <name type="scientific">Theileria parva</name>
    <name type="common">East coast fever infection agent</name>
    <dbReference type="NCBI Taxonomy" id="5875"/>
    <lineage>
        <taxon>Eukaryota</taxon>
        <taxon>Sar</taxon>
        <taxon>Alveolata</taxon>
        <taxon>Apicomplexa</taxon>
        <taxon>Aconoidasida</taxon>
        <taxon>Piroplasmida</taxon>
        <taxon>Theileriidae</taxon>
        <taxon>Theileria</taxon>
    </lineage>
</organism>
<gene>
    <name evidence="3" type="ordered locus">TP03_0378</name>
</gene>
<comment type="caution">
    <text evidence="3">The sequence shown here is derived from an EMBL/GenBank/DDBJ whole genome shotgun (WGS) entry which is preliminary data.</text>
</comment>
<protein>
    <submittedName>
        <fullName evidence="3">Uncharacterized protein</fullName>
    </submittedName>
</protein>
<dbReference type="AlphaFoldDB" id="Q4MZA1"/>
<dbReference type="RefSeq" id="XP_763398.1">
    <property type="nucleotide sequence ID" value="XM_758305.1"/>
</dbReference>